<keyword evidence="9" id="KW-0539">Nucleus</keyword>
<reference evidence="12 13" key="1">
    <citation type="journal article" date="2013" name="Nature">
        <title>The genomes of four tapeworm species reveal adaptations to parasitism.</title>
        <authorList>
            <person name="Tsai I.J."/>
            <person name="Zarowiecki M."/>
            <person name="Holroyd N."/>
            <person name="Garciarrubio A."/>
            <person name="Sanchez-Flores A."/>
            <person name="Brooks K.L."/>
            <person name="Tracey A."/>
            <person name="Bobes R.J."/>
            <person name="Fragoso G."/>
            <person name="Sciutto E."/>
            <person name="Aslett M."/>
            <person name="Beasley H."/>
            <person name="Bennett H.M."/>
            <person name="Cai J."/>
            <person name="Camicia F."/>
            <person name="Clark R."/>
            <person name="Cucher M."/>
            <person name="De Silva N."/>
            <person name="Day T.A."/>
            <person name="Deplazes P."/>
            <person name="Estrada K."/>
            <person name="Fernandez C."/>
            <person name="Holland P.W."/>
            <person name="Hou J."/>
            <person name="Hu S."/>
            <person name="Huckvale T."/>
            <person name="Hung S.S."/>
            <person name="Kamenetzky L."/>
            <person name="Keane J.A."/>
            <person name="Kiss F."/>
            <person name="Koziol U."/>
            <person name="Lambert O."/>
            <person name="Liu K."/>
            <person name="Luo X."/>
            <person name="Luo Y."/>
            <person name="Macchiaroli N."/>
            <person name="Nichol S."/>
            <person name="Paps J."/>
            <person name="Parkinson J."/>
            <person name="Pouchkina-Stantcheva N."/>
            <person name="Riddiford N."/>
            <person name="Rosenzvit M."/>
            <person name="Salinas G."/>
            <person name="Wasmuth J.D."/>
            <person name="Zamanian M."/>
            <person name="Zheng Y."/>
            <person name="Cai X."/>
            <person name="Soberon X."/>
            <person name="Olson P.D."/>
            <person name="Laclette J.P."/>
            <person name="Brehm K."/>
            <person name="Berriman M."/>
            <person name="Garciarrubio A."/>
            <person name="Bobes R.J."/>
            <person name="Fragoso G."/>
            <person name="Sanchez-Flores A."/>
            <person name="Estrada K."/>
            <person name="Cevallos M.A."/>
            <person name="Morett E."/>
            <person name="Gonzalez V."/>
            <person name="Portillo T."/>
            <person name="Ochoa-Leyva A."/>
            <person name="Jose M.V."/>
            <person name="Sciutto E."/>
            <person name="Landa A."/>
            <person name="Jimenez L."/>
            <person name="Valdes V."/>
            <person name="Carrero J.C."/>
            <person name="Larralde C."/>
            <person name="Morales-Montor J."/>
            <person name="Limon-Lason J."/>
            <person name="Soberon X."/>
            <person name="Laclette J.P."/>
        </authorList>
    </citation>
    <scope>NUCLEOTIDE SEQUENCE [LARGE SCALE GENOMIC DNA]</scope>
</reference>
<sequence>MACALSKKSMPRIAYVDPYKCRKCGKCFSQRAYLTRHREIFHQRPNFLYILMVLGCQQCKHILESYLFKSPLFTSLNHWFESFLDDIYDQFWRSFTE</sequence>
<dbReference type="SUPFAM" id="SSF57667">
    <property type="entry name" value="beta-beta-alpha zinc fingers"/>
    <property type="match status" value="1"/>
</dbReference>
<dbReference type="PROSITE" id="PS00028">
    <property type="entry name" value="ZINC_FINGER_C2H2_1"/>
    <property type="match status" value="1"/>
</dbReference>
<evidence type="ECO:0000313" key="13">
    <source>
        <dbReference type="Proteomes" id="UP000492820"/>
    </source>
</evidence>
<keyword evidence="5 10" id="KW-0863">Zinc-finger</keyword>
<proteinExistence type="inferred from homology"/>
<keyword evidence="6" id="KW-0862">Zinc</keyword>
<evidence type="ECO:0000256" key="3">
    <source>
        <dbReference type="ARBA" id="ARBA00022723"/>
    </source>
</evidence>
<gene>
    <name evidence="12" type="ORF">EgrG_000308300</name>
</gene>
<evidence type="ECO:0000256" key="10">
    <source>
        <dbReference type="PROSITE-ProRule" id="PRU00042"/>
    </source>
</evidence>
<accession>A0A068X078</accession>
<dbReference type="InterPro" id="IPR036236">
    <property type="entry name" value="Znf_C2H2_sf"/>
</dbReference>
<evidence type="ECO:0000256" key="7">
    <source>
        <dbReference type="ARBA" id="ARBA00023125"/>
    </source>
</evidence>
<dbReference type="FunFam" id="3.30.160.60:FF:000188">
    <property type="entry name" value="Zinc finger protein 787"/>
    <property type="match status" value="1"/>
</dbReference>
<evidence type="ECO:0000256" key="6">
    <source>
        <dbReference type="ARBA" id="ARBA00022833"/>
    </source>
</evidence>
<dbReference type="GO" id="GO:0005634">
    <property type="term" value="C:nucleus"/>
    <property type="evidence" value="ECO:0007669"/>
    <property type="project" value="UniProtKB-SubCell"/>
</dbReference>
<dbReference type="PROSITE" id="PS50157">
    <property type="entry name" value="ZINC_FINGER_C2H2_2"/>
    <property type="match status" value="1"/>
</dbReference>
<evidence type="ECO:0000256" key="9">
    <source>
        <dbReference type="ARBA" id="ARBA00023242"/>
    </source>
</evidence>
<dbReference type="Pfam" id="PF00096">
    <property type="entry name" value="zf-C2H2"/>
    <property type="match status" value="1"/>
</dbReference>
<protein>
    <submittedName>
        <fullName evidence="12 14">Zf-C2H2 domain containing protein</fullName>
    </submittedName>
</protein>
<reference evidence="14" key="3">
    <citation type="submission" date="2020-10" db="UniProtKB">
        <authorList>
            <consortium name="WormBaseParasite"/>
        </authorList>
    </citation>
    <scope>IDENTIFICATION</scope>
</reference>
<dbReference type="Proteomes" id="UP000492820">
    <property type="component" value="Unassembled WGS sequence"/>
</dbReference>
<comment type="subcellular location">
    <subcellularLocation>
        <location evidence="1">Nucleus</location>
    </subcellularLocation>
</comment>
<evidence type="ECO:0000256" key="5">
    <source>
        <dbReference type="ARBA" id="ARBA00022771"/>
    </source>
</evidence>
<dbReference type="GO" id="GO:0003677">
    <property type="term" value="F:DNA binding"/>
    <property type="evidence" value="ECO:0007669"/>
    <property type="project" value="UniProtKB-KW"/>
</dbReference>
<evidence type="ECO:0000256" key="1">
    <source>
        <dbReference type="ARBA" id="ARBA00004123"/>
    </source>
</evidence>
<keyword evidence="8" id="KW-0804">Transcription</keyword>
<dbReference type="InterPro" id="IPR013087">
    <property type="entry name" value="Znf_C2H2_type"/>
</dbReference>
<organism evidence="12">
    <name type="scientific">Echinococcus granulosus</name>
    <name type="common">Hydatid tapeworm</name>
    <dbReference type="NCBI Taxonomy" id="6210"/>
    <lineage>
        <taxon>Eukaryota</taxon>
        <taxon>Metazoa</taxon>
        <taxon>Spiralia</taxon>
        <taxon>Lophotrochozoa</taxon>
        <taxon>Platyhelminthes</taxon>
        <taxon>Cestoda</taxon>
        <taxon>Eucestoda</taxon>
        <taxon>Cyclophyllidea</taxon>
        <taxon>Taeniidae</taxon>
        <taxon>Echinococcus</taxon>
        <taxon>Echinococcus granulosus group</taxon>
    </lineage>
</organism>
<evidence type="ECO:0000256" key="4">
    <source>
        <dbReference type="ARBA" id="ARBA00022737"/>
    </source>
</evidence>
<dbReference type="Gene3D" id="3.30.160.60">
    <property type="entry name" value="Classic Zinc Finger"/>
    <property type="match status" value="1"/>
</dbReference>
<comment type="similarity">
    <text evidence="2">Belongs to the krueppel C2H2-type zinc-finger protein family.</text>
</comment>
<keyword evidence="3" id="KW-0479">Metal-binding</keyword>
<dbReference type="AlphaFoldDB" id="A0A068X078"/>
<reference evidence="12" key="2">
    <citation type="submission" date="2014-06" db="EMBL/GenBank/DDBJ databases">
        <authorList>
            <person name="Aslett M."/>
        </authorList>
    </citation>
    <scope>NUCLEOTIDE SEQUENCE</scope>
</reference>
<keyword evidence="7" id="KW-0238">DNA-binding</keyword>
<keyword evidence="4" id="KW-0677">Repeat</keyword>
<dbReference type="EMBL" id="LK028590">
    <property type="protein sequence ID" value="CDS23298.1"/>
    <property type="molecule type" value="Genomic_DNA"/>
</dbReference>
<evidence type="ECO:0000256" key="8">
    <source>
        <dbReference type="ARBA" id="ARBA00023163"/>
    </source>
</evidence>
<evidence type="ECO:0000313" key="12">
    <source>
        <dbReference type="EMBL" id="CDS23298.1"/>
    </source>
</evidence>
<dbReference type="GO" id="GO:0008270">
    <property type="term" value="F:zinc ion binding"/>
    <property type="evidence" value="ECO:0007669"/>
    <property type="project" value="UniProtKB-KW"/>
</dbReference>
<name>A0A068X078_ECHGR</name>
<evidence type="ECO:0000259" key="11">
    <source>
        <dbReference type="PROSITE" id="PS50157"/>
    </source>
</evidence>
<evidence type="ECO:0000256" key="2">
    <source>
        <dbReference type="ARBA" id="ARBA00006991"/>
    </source>
</evidence>
<feature type="domain" description="C2H2-type" evidence="11">
    <location>
        <begin position="19"/>
        <end position="47"/>
    </location>
</feature>
<dbReference type="WBParaSite" id="EgrG_000308300">
    <property type="protein sequence ID" value="EgrG_000308300"/>
    <property type="gene ID" value="EgrG_000308300"/>
</dbReference>
<evidence type="ECO:0000313" key="14">
    <source>
        <dbReference type="WBParaSite" id="EgrG_000308300"/>
    </source>
</evidence>